<name>A0A5J9UKI6_9POAL</name>
<dbReference type="Gramene" id="TVU24289">
    <property type="protein sequence ID" value="TVU24289"/>
    <property type="gene ID" value="EJB05_26712"/>
</dbReference>
<reference evidence="1 2" key="1">
    <citation type="journal article" date="2019" name="Sci. Rep.">
        <title>A high-quality genome of Eragrostis curvula grass provides insights into Poaceae evolution and supports new strategies to enhance forage quality.</title>
        <authorList>
            <person name="Carballo J."/>
            <person name="Santos B.A.C.M."/>
            <person name="Zappacosta D."/>
            <person name="Garbus I."/>
            <person name="Selva J.P."/>
            <person name="Gallo C.A."/>
            <person name="Diaz A."/>
            <person name="Albertini E."/>
            <person name="Caccamo M."/>
            <person name="Echenique V."/>
        </authorList>
    </citation>
    <scope>NUCLEOTIDE SEQUENCE [LARGE SCALE GENOMIC DNA]</scope>
    <source>
        <strain evidence="2">cv. Victoria</strain>
        <tissue evidence="1">Leaf</tissue>
    </source>
</reference>
<dbReference type="InterPro" id="IPR023213">
    <property type="entry name" value="CAT-like_dom_sf"/>
</dbReference>
<proteinExistence type="predicted"/>
<sequence length="75" mass="8465">MLLVQVTRFTCGSYVEGYTFYHLVGDGHAMAGYLVVGQQSRIAAAWPKMSEQRAAEQKRQENRVVGNCLCLVWIK</sequence>
<dbReference type="Gene3D" id="3.30.559.10">
    <property type="entry name" value="Chloramphenicol acetyltransferase-like domain"/>
    <property type="match status" value="1"/>
</dbReference>
<gene>
    <name evidence="1" type="ORF">EJB05_26712</name>
</gene>
<comment type="caution">
    <text evidence="1">The sequence shown here is derived from an EMBL/GenBank/DDBJ whole genome shotgun (WGS) entry which is preliminary data.</text>
</comment>
<evidence type="ECO:0000313" key="2">
    <source>
        <dbReference type="Proteomes" id="UP000324897"/>
    </source>
</evidence>
<dbReference type="Proteomes" id="UP000324897">
    <property type="component" value="Chromosome 2"/>
</dbReference>
<accession>A0A5J9UKI6</accession>
<dbReference type="OrthoDB" id="688683at2759"/>
<dbReference type="AlphaFoldDB" id="A0A5J9UKI6"/>
<dbReference type="GO" id="GO:0016747">
    <property type="term" value="F:acyltransferase activity, transferring groups other than amino-acyl groups"/>
    <property type="evidence" value="ECO:0007669"/>
    <property type="project" value="UniProtKB-ARBA"/>
</dbReference>
<evidence type="ECO:0000313" key="1">
    <source>
        <dbReference type="EMBL" id="TVU24289.1"/>
    </source>
</evidence>
<dbReference type="EMBL" id="RWGY01000013">
    <property type="protein sequence ID" value="TVU24289.1"/>
    <property type="molecule type" value="Genomic_DNA"/>
</dbReference>
<feature type="non-terminal residue" evidence="1">
    <location>
        <position position="1"/>
    </location>
</feature>
<keyword evidence="2" id="KW-1185">Reference proteome</keyword>
<organism evidence="1 2">
    <name type="scientific">Eragrostis curvula</name>
    <name type="common">weeping love grass</name>
    <dbReference type="NCBI Taxonomy" id="38414"/>
    <lineage>
        <taxon>Eukaryota</taxon>
        <taxon>Viridiplantae</taxon>
        <taxon>Streptophyta</taxon>
        <taxon>Embryophyta</taxon>
        <taxon>Tracheophyta</taxon>
        <taxon>Spermatophyta</taxon>
        <taxon>Magnoliopsida</taxon>
        <taxon>Liliopsida</taxon>
        <taxon>Poales</taxon>
        <taxon>Poaceae</taxon>
        <taxon>PACMAD clade</taxon>
        <taxon>Chloridoideae</taxon>
        <taxon>Eragrostideae</taxon>
        <taxon>Eragrostidinae</taxon>
        <taxon>Eragrostis</taxon>
    </lineage>
</organism>
<protein>
    <submittedName>
        <fullName evidence="1">Uncharacterized protein</fullName>
    </submittedName>
</protein>